<reference evidence="1" key="1">
    <citation type="journal article" date="2022" name="bioRxiv">
        <title>Sequencing and chromosome-scale assembly of the giantPleurodeles waltlgenome.</title>
        <authorList>
            <person name="Brown T."/>
            <person name="Elewa A."/>
            <person name="Iarovenko S."/>
            <person name="Subramanian E."/>
            <person name="Araus A.J."/>
            <person name="Petzold A."/>
            <person name="Susuki M."/>
            <person name="Suzuki K.-i.T."/>
            <person name="Hayashi T."/>
            <person name="Toyoda A."/>
            <person name="Oliveira C."/>
            <person name="Osipova E."/>
            <person name="Leigh N.D."/>
            <person name="Simon A."/>
            <person name="Yun M.H."/>
        </authorList>
    </citation>
    <scope>NUCLEOTIDE SEQUENCE</scope>
    <source>
        <strain evidence="1">20211129_DDA</strain>
        <tissue evidence="1">Liver</tissue>
    </source>
</reference>
<organism evidence="1 2">
    <name type="scientific">Pleurodeles waltl</name>
    <name type="common">Iberian ribbed newt</name>
    <dbReference type="NCBI Taxonomy" id="8319"/>
    <lineage>
        <taxon>Eukaryota</taxon>
        <taxon>Metazoa</taxon>
        <taxon>Chordata</taxon>
        <taxon>Craniata</taxon>
        <taxon>Vertebrata</taxon>
        <taxon>Euteleostomi</taxon>
        <taxon>Amphibia</taxon>
        <taxon>Batrachia</taxon>
        <taxon>Caudata</taxon>
        <taxon>Salamandroidea</taxon>
        <taxon>Salamandridae</taxon>
        <taxon>Pleurodelinae</taxon>
        <taxon>Pleurodeles</taxon>
    </lineage>
</organism>
<evidence type="ECO:0000313" key="1">
    <source>
        <dbReference type="EMBL" id="KAJ1153298.1"/>
    </source>
</evidence>
<dbReference type="Proteomes" id="UP001066276">
    <property type="component" value="Chromosome 5"/>
</dbReference>
<name>A0AAV7RQS6_PLEWA</name>
<comment type="caution">
    <text evidence="1">The sequence shown here is derived from an EMBL/GenBank/DDBJ whole genome shotgun (WGS) entry which is preliminary data.</text>
</comment>
<dbReference type="AlphaFoldDB" id="A0AAV7RQS6"/>
<evidence type="ECO:0000313" key="2">
    <source>
        <dbReference type="Proteomes" id="UP001066276"/>
    </source>
</evidence>
<dbReference type="EMBL" id="JANPWB010000009">
    <property type="protein sequence ID" value="KAJ1153298.1"/>
    <property type="molecule type" value="Genomic_DNA"/>
</dbReference>
<gene>
    <name evidence="1" type="ORF">NDU88_006059</name>
</gene>
<proteinExistence type="predicted"/>
<sequence>MAPGGSLPSLDLPPGATPFVVVLGNVPALSDPKLESWENLRNKLSTDRYPAYSILRRSPDVTYPKGLAAVT</sequence>
<protein>
    <submittedName>
        <fullName evidence="1">Uncharacterized protein</fullName>
    </submittedName>
</protein>
<keyword evidence="2" id="KW-1185">Reference proteome</keyword>
<accession>A0AAV7RQS6</accession>